<dbReference type="Pfam" id="PF00672">
    <property type="entry name" value="HAMP"/>
    <property type="match status" value="1"/>
</dbReference>
<evidence type="ECO:0000256" key="13">
    <source>
        <dbReference type="SAM" id="MobiDB-lite"/>
    </source>
</evidence>
<keyword evidence="8 14" id="KW-0472">Membrane</keyword>
<dbReference type="EMBL" id="JBFYGN010000032">
    <property type="protein sequence ID" value="MEX8195065.1"/>
    <property type="molecule type" value="Genomic_DNA"/>
</dbReference>
<dbReference type="CDD" id="cd11386">
    <property type="entry name" value="MCP_signal"/>
    <property type="match status" value="1"/>
</dbReference>
<dbReference type="PANTHER" id="PTHR43531">
    <property type="entry name" value="PROTEIN ICFG"/>
    <property type="match status" value="1"/>
</dbReference>
<dbReference type="Pfam" id="PF02203">
    <property type="entry name" value="TarH"/>
    <property type="match status" value="1"/>
</dbReference>
<comment type="similarity">
    <text evidence="10">Belongs to the methyl-accepting chemotaxis (MCP) protein family.</text>
</comment>
<dbReference type="RefSeq" id="WP_369340242.1">
    <property type="nucleotide sequence ID" value="NZ_JBFYGN010000032.1"/>
</dbReference>
<dbReference type="SMART" id="SM00283">
    <property type="entry name" value="MA"/>
    <property type="match status" value="1"/>
</dbReference>
<reference evidence="17 18" key="1">
    <citation type="journal article" date="2013" name="Int. J. Syst. Evol. Microbiol.">
        <title>Comamonas guangdongensis sp. nov., isolated from subterranean forest sediment, and emended description of the genus Comamonas.</title>
        <authorList>
            <person name="Zhang J."/>
            <person name="Wang Y."/>
            <person name="Zhou S."/>
            <person name="Wu C."/>
            <person name="He J."/>
            <person name="Li F."/>
        </authorList>
    </citation>
    <scope>NUCLEOTIDE SEQUENCE [LARGE SCALE GENOMIC DNA]</scope>
    <source>
        <strain evidence="17 18">CCTCC AB2011133</strain>
    </source>
</reference>
<keyword evidence="3" id="KW-0488">Methylation</keyword>
<dbReference type="Proteomes" id="UP001561046">
    <property type="component" value="Unassembled WGS sequence"/>
</dbReference>
<comment type="subcellular location">
    <subcellularLocation>
        <location evidence="1">Cell inner membrane</location>
        <topology evidence="1">Multi-pass membrane protein</topology>
    </subcellularLocation>
</comment>
<dbReference type="PANTHER" id="PTHR43531:SF14">
    <property type="entry name" value="METHYL-ACCEPTING CHEMOTAXIS PROTEIN I-RELATED"/>
    <property type="match status" value="1"/>
</dbReference>
<evidence type="ECO:0000313" key="17">
    <source>
        <dbReference type="EMBL" id="MEX8195065.1"/>
    </source>
</evidence>
<dbReference type="InterPro" id="IPR003122">
    <property type="entry name" value="Tar_rcpt_lig-bd"/>
</dbReference>
<comment type="caution">
    <text evidence="17">The sequence shown here is derived from an EMBL/GenBank/DDBJ whole genome shotgun (WGS) entry which is preliminary data.</text>
</comment>
<organism evidence="17 18">
    <name type="scientific">Comamonas guangdongensis</name>
    <dbReference type="NCBI Taxonomy" id="510515"/>
    <lineage>
        <taxon>Bacteria</taxon>
        <taxon>Pseudomonadati</taxon>
        <taxon>Pseudomonadota</taxon>
        <taxon>Betaproteobacteria</taxon>
        <taxon>Burkholderiales</taxon>
        <taxon>Comamonadaceae</taxon>
        <taxon>Comamonas</taxon>
    </lineage>
</organism>
<evidence type="ECO:0000259" key="15">
    <source>
        <dbReference type="PROSITE" id="PS50111"/>
    </source>
</evidence>
<evidence type="ECO:0000259" key="16">
    <source>
        <dbReference type="PROSITE" id="PS50885"/>
    </source>
</evidence>
<dbReference type="InterPro" id="IPR051310">
    <property type="entry name" value="MCP_chemotaxis"/>
</dbReference>
<feature type="transmembrane region" description="Helical" evidence="14">
    <location>
        <begin position="195"/>
        <end position="216"/>
    </location>
</feature>
<feature type="domain" description="HAMP" evidence="16">
    <location>
        <begin position="218"/>
        <end position="269"/>
    </location>
</feature>
<dbReference type="PROSITE" id="PS50885">
    <property type="entry name" value="HAMP"/>
    <property type="match status" value="1"/>
</dbReference>
<dbReference type="InterPro" id="IPR003660">
    <property type="entry name" value="HAMP_dom"/>
</dbReference>
<keyword evidence="9 11" id="KW-0807">Transducer</keyword>
<dbReference type="Gene3D" id="1.10.287.950">
    <property type="entry name" value="Methyl-accepting chemotaxis protein"/>
    <property type="match status" value="1"/>
</dbReference>
<keyword evidence="12" id="KW-0175">Coiled coil</keyword>
<evidence type="ECO:0000256" key="11">
    <source>
        <dbReference type="PROSITE-ProRule" id="PRU00284"/>
    </source>
</evidence>
<dbReference type="PRINTS" id="PR00260">
    <property type="entry name" value="CHEMTRNSDUCR"/>
</dbReference>
<evidence type="ECO:0000256" key="9">
    <source>
        <dbReference type="ARBA" id="ARBA00023224"/>
    </source>
</evidence>
<name>A0ABV4A073_9BURK</name>
<dbReference type="PROSITE" id="PS50111">
    <property type="entry name" value="CHEMOTAXIS_TRANSDUC_2"/>
    <property type="match status" value="1"/>
</dbReference>
<keyword evidence="5" id="KW-0997">Cell inner membrane</keyword>
<feature type="domain" description="Methyl-accepting transducer" evidence="15">
    <location>
        <begin position="274"/>
        <end position="503"/>
    </location>
</feature>
<evidence type="ECO:0000256" key="12">
    <source>
        <dbReference type="SAM" id="Coils"/>
    </source>
</evidence>
<evidence type="ECO:0000313" key="18">
    <source>
        <dbReference type="Proteomes" id="UP001561046"/>
    </source>
</evidence>
<evidence type="ECO:0000256" key="8">
    <source>
        <dbReference type="ARBA" id="ARBA00023136"/>
    </source>
</evidence>
<evidence type="ECO:0000256" key="7">
    <source>
        <dbReference type="ARBA" id="ARBA00022989"/>
    </source>
</evidence>
<feature type="compositionally biased region" description="Low complexity" evidence="13">
    <location>
        <begin position="530"/>
        <end position="574"/>
    </location>
</feature>
<keyword evidence="2" id="KW-1003">Cell membrane</keyword>
<accession>A0ABV4A073</accession>
<dbReference type="InterPro" id="IPR004089">
    <property type="entry name" value="MCPsignal_dom"/>
</dbReference>
<dbReference type="SMART" id="SM00304">
    <property type="entry name" value="HAMP"/>
    <property type="match status" value="1"/>
</dbReference>
<sequence>MFRYLSIRRGLILVLVLMLLALAVAAGEGLHSAIKGATGTQAQYDFFHGRLLAIKQMQIHIVENRLEFSTGYRELLRGDKAALQEAVGDAEKALANADKQAQALLAEAEAKALPEEQERARAVAQAFAVYKDMAQRSAQALRSGNEEAYYGTAMRAERRNALQGLEAAIRAYLDASNQRSQSLIAQAQASASQAMLGNAVLMALGLVLALGCWLFIRGQVLRPLDEANSVLETVARGDLTGRIPQARHEIGRLMAALQSMQDSLGDMVTEVRQGVGEIGVAAQEIALGNANLSGRTEQQASALQQTAASMEQLSSTVRQNADNARQANQLAASSLEVAERGGQAGTEAVATIRALADGSRRMAEIVTVIDSIAFQTNILALNAAVEAARAGEQGKGFAVVASEVRALAQRSATAAKEIKSLIEDSVTQVDLGSKQAEQAGELVQQILASVRRVTDIMGEISAASQEQASGIAQVNQAVSQMDQNTQQNAALVEEAAAAAGSQEAQTRRLQEAVARFKVAGAAGMQRQSQPAPLARPAAVPRQTARPAAARPTAAMPKRPPALASAGTAAAAPASARDDGGDWESF</sequence>
<keyword evidence="6 14" id="KW-0812">Transmembrane</keyword>
<evidence type="ECO:0000256" key="14">
    <source>
        <dbReference type="SAM" id="Phobius"/>
    </source>
</evidence>
<evidence type="ECO:0000256" key="10">
    <source>
        <dbReference type="ARBA" id="ARBA00029447"/>
    </source>
</evidence>
<evidence type="ECO:0000256" key="1">
    <source>
        <dbReference type="ARBA" id="ARBA00004429"/>
    </source>
</evidence>
<feature type="coiled-coil region" evidence="12">
    <location>
        <begin position="80"/>
        <end position="107"/>
    </location>
</feature>
<evidence type="ECO:0000256" key="6">
    <source>
        <dbReference type="ARBA" id="ARBA00022692"/>
    </source>
</evidence>
<keyword evidence="18" id="KW-1185">Reference proteome</keyword>
<dbReference type="InterPro" id="IPR004090">
    <property type="entry name" value="Chemotax_Me-accpt_rcpt"/>
</dbReference>
<proteinExistence type="inferred from homology"/>
<feature type="region of interest" description="Disordered" evidence="13">
    <location>
        <begin position="522"/>
        <end position="585"/>
    </location>
</feature>
<evidence type="ECO:0000256" key="4">
    <source>
        <dbReference type="ARBA" id="ARBA00022500"/>
    </source>
</evidence>
<evidence type="ECO:0000256" key="2">
    <source>
        <dbReference type="ARBA" id="ARBA00022475"/>
    </source>
</evidence>
<protein>
    <submittedName>
        <fullName evidence="17">Methyl-accepting chemotaxis protein</fullName>
    </submittedName>
</protein>
<gene>
    <name evidence="17" type="ORF">AB6724_19705</name>
</gene>
<evidence type="ECO:0000256" key="3">
    <source>
        <dbReference type="ARBA" id="ARBA00022481"/>
    </source>
</evidence>
<keyword evidence="4" id="KW-0145">Chemotaxis</keyword>
<keyword evidence="7 14" id="KW-1133">Transmembrane helix</keyword>
<dbReference type="CDD" id="cd06225">
    <property type="entry name" value="HAMP"/>
    <property type="match status" value="1"/>
</dbReference>
<dbReference type="SUPFAM" id="SSF58104">
    <property type="entry name" value="Methyl-accepting chemotaxis protein (MCP) signaling domain"/>
    <property type="match status" value="1"/>
</dbReference>
<dbReference type="Pfam" id="PF00015">
    <property type="entry name" value="MCPsignal"/>
    <property type="match status" value="1"/>
</dbReference>
<evidence type="ECO:0000256" key="5">
    <source>
        <dbReference type="ARBA" id="ARBA00022519"/>
    </source>
</evidence>